<evidence type="ECO:0000313" key="12">
    <source>
        <dbReference type="RefSeq" id="XP_054847908.1"/>
    </source>
</evidence>
<gene>
    <name evidence="12" type="primary">SGO1</name>
</gene>
<keyword evidence="6 9" id="KW-0175">Coiled coil</keyword>
<evidence type="ECO:0000256" key="4">
    <source>
        <dbReference type="ARBA" id="ARBA00022618"/>
    </source>
</evidence>
<evidence type="ECO:0000256" key="10">
    <source>
        <dbReference type="SAM" id="MobiDB-lite"/>
    </source>
</evidence>
<evidence type="ECO:0000256" key="5">
    <source>
        <dbReference type="ARBA" id="ARBA00022829"/>
    </source>
</evidence>
<keyword evidence="8" id="KW-0137">Centromere</keyword>
<comment type="subcellular location">
    <subcellularLocation>
        <location evidence="1">Chromosome</location>
        <location evidence="1">Centromere</location>
    </subcellularLocation>
</comment>
<feature type="coiled-coil region" evidence="9">
    <location>
        <begin position="74"/>
        <end position="108"/>
    </location>
</feature>
<dbReference type="AlphaFoldDB" id="A0AA97LA00"/>
<dbReference type="CTD" id="151648"/>
<keyword evidence="3" id="KW-0158">Chromosome</keyword>
<keyword evidence="5" id="KW-0159">Chromosome partition</keyword>
<dbReference type="InterPro" id="IPR038889">
    <property type="entry name" value="Shugoshin1/2"/>
</dbReference>
<evidence type="ECO:0000256" key="7">
    <source>
        <dbReference type="ARBA" id="ARBA00023306"/>
    </source>
</evidence>
<sequence>MFYVNQAGSKGRQNMARERCLKKSFKDSLEDIKERMKEKRNQRLARLGKSYVLGKSNAVLSAKGIIADDTSMQLKNFKANNRALALALEEEKSKMREAQDIILYLRREYQSLKFQTFVLQRKIELQQKEDAEARLLTVKNVISNAVQNLLEAANLLGPAKDLCTTEANQTLCVPALEECDSNYGRNQTAMTLLKPDFTIDANRQEKTFTSEIEDNTDKNSLNFASDCWQDVENIPTALTPKANKGWPNSSNEDYHQNESINISSNKKNKQPGNFLPKSVSTRRRYLKIQNQTEFCVSDGNNLEITDQIKESYEQEKTRPEEGLKMTNEEMHLCEENIYHTNTDQSLAHSYMLTKSNISAADLKETDFNRLGDSQTQKERGQKRKLEEVKNRSRIRSKKKSQSKHSCSKEKTNSSVCPGDAYDFIFEESIHVTPFRQNKENDDIMDNKSFTEEKCSDSFTSEDDSDDSLYVPYKNKSKSRKTLSFGSDAVPVHTRPRLKKTVLEQHERTTDGKNQNAENAKCTDKLTSESKYSGSNAVMKIAEEVPCSILTVVDKEKEHKISSSFENISFKTDRPSEGLQKLRHLGDITNLTPSSTKIRDSLPPVATEEKDSIHQKRRCTVSMCYKEPPINRKLRRGDPFTDTGFLNSPIFKEKKSCNYKSVKKKSLSRYNEAFVGAKCVT</sequence>
<comment type="similarity">
    <text evidence="2">Belongs to the shugoshin family.</text>
</comment>
<dbReference type="Gene3D" id="1.20.5.730">
    <property type="entry name" value="Single helix bin"/>
    <property type="match status" value="1"/>
</dbReference>
<proteinExistence type="inferred from homology"/>
<evidence type="ECO:0000313" key="11">
    <source>
        <dbReference type="Proteomes" id="UP001190640"/>
    </source>
</evidence>
<dbReference type="GO" id="GO:0007059">
    <property type="term" value="P:chromosome segregation"/>
    <property type="evidence" value="ECO:0007669"/>
    <property type="project" value="UniProtKB-KW"/>
</dbReference>
<reference evidence="12" key="1">
    <citation type="submission" date="2025-08" db="UniProtKB">
        <authorList>
            <consortium name="RefSeq"/>
        </authorList>
    </citation>
    <scope>IDENTIFICATION</scope>
    <source>
        <tissue evidence="12">Blood</tissue>
    </source>
</reference>
<accession>A0AA97LA00</accession>
<keyword evidence="7" id="KW-0131">Cell cycle</keyword>
<name>A0AA97LA00_EUBMA</name>
<evidence type="ECO:0000256" key="3">
    <source>
        <dbReference type="ARBA" id="ARBA00022454"/>
    </source>
</evidence>
<protein>
    <submittedName>
        <fullName evidence="12">Shugoshin 1 isoform X1</fullName>
    </submittedName>
</protein>
<evidence type="ECO:0000256" key="8">
    <source>
        <dbReference type="ARBA" id="ARBA00023328"/>
    </source>
</evidence>
<dbReference type="RefSeq" id="XP_054847908.1">
    <property type="nucleotide sequence ID" value="XM_054991933.1"/>
</dbReference>
<dbReference type="GO" id="GO:0000775">
    <property type="term" value="C:chromosome, centromeric region"/>
    <property type="evidence" value="ECO:0007669"/>
    <property type="project" value="UniProtKB-SubCell"/>
</dbReference>
<dbReference type="GeneID" id="129337922"/>
<evidence type="ECO:0000256" key="1">
    <source>
        <dbReference type="ARBA" id="ARBA00004584"/>
    </source>
</evidence>
<dbReference type="PANTHER" id="PTHR21577">
    <property type="entry name" value="SHUGOSHIN"/>
    <property type="match status" value="1"/>
</dbReference>
<organism evidence="11 12">
    <name type="scientific">Eublepharis macularius</name>
    <name type="common">Leopard gecko</name>
    <name type="synonym">Cyrtodactylus macularius</name>
    <dbReference type="NCBI Taxonomy" id="481883"/>
    <lineage>
        <taxon>Eukaryota</taxon>
        <taxon>Metazoa</taxon>
        <taxon>Chordata</taxon>
        <taxon>Craniata</taxon>
        <taxon>Vertebrata</taxon>
        <taxon>Euteleostomi</taxon>
        <taxon>Lepidosauria</taxon>
        <taxon>Squamata</taxon>
        <taxon>Bifurcata</taxon>
        <taxon>Gekkota</taxon>
        <taxon>Eublepharidae</taxon>
        <taxon>Eublepharinae</taxon>
        <taxon>Eublepharis</taxon>
    </lineage>
</organism>
<dbReference type="KEGG" id="emc:129337922"/>
<feature type="compositionally biased region" description="Basic residues" evidence="10">
    <location>
        <begin position="391"/>
        <end position="402"/>
    </location>
</feature>
<evidence type="ECO:0000256" key="6">
    <source>
        <dbReference type="ARBA" id="ARBA00023054"/>
    </source>
</evidence>
<feature type="compositionally biased region" description="Basic and acidic residues" evidence="10">
    <location>
        <begin position="368"/>
        <end position="390"/>
    </location>
</feature>
<dbReference type="GO" id="GO:0051301">
    <property type="term" value="P:cell division"/>
    <property type="evidence" value="ECO:0007669"/>
    <property type="project" value="UniProtKB-KW"/>
</dbReference>
<feature type="region of interest" description="Disordered" evidence="10">
    <location>
        <begin position="368"/>
        <end position="414"/>
    </location>
</feature>
<evidence type="ECO:0000256" key="2">
    <source>
        <dbReference type="ARBA" id="ARBA00010845"/>
    </source>
</evidence>
<dbReference type="Proteomes" id="UP001190640">
    <property type="component" value="Chromosome 11"/>
</dbReference>
<evidence type="ECO:0000256" key="9">
    <source>
        <dbReference type="SAM" id="Coils"/>
    </source>
</evidence>
<keyword evidence="4" id="KW-0132">Cell division</keyword>
<dbReference type="PANTHER" id="PTHR21577:SF3">
    <property type="entry name" value="SHUGOSHIN 1-RELATED"/>
    <property type="match status" value="1"/>
</dbReference>
<keyword evidence="11" id="KW-1185">Reference proteome</keyword>